<dbReference type="SUPFAM" id="SSF52540">
    <property type="entry name" value="P-loop containing nucleoside triphosphate hydrolases"/>
    <property type="match status" value="1"/>
</dbReference>
<dbReference type="InterPro" id="IPR036322">
    <property type="entry name" value="WD40_repeat_dom_sf"/>
</dbReference>
<feature type="repeat" description="WD" evidence="2">
    <location>
        <begin position="1138"/>
        <end position="1166"/>
    </location>
</feature>
<gene>
    <name evidence="5" type="ORF">BJ508DRAFT_306459</name>
</gene>
<dbReference type="InterPro" id="IPR056884">
    <property type="entry name" value="NPHP3-like_N"/>
</dbReference>
<dbReference type="SUPFAM" id="SSF50978">
    <property type="entry name" value="WD40 repeat-like"/>
    <property type="match status" value="2"/>
</dbReference>
<accession>A0A3N4I6B7</accession>
<dbReference type="Pfam" id="PF24883">
    <property type="entry name" value="NPHP3_N"/>
    <property type="match status" value="1"/>
</dbReference>
<evidence type="ECO:0000259" key="4">
    <source>
        <dbReference type="Pfam" id="PF24883"/>
    </source>
</evidence>
<dbReference type="SMART" id="SM00320">
    <property type="entry name" value="WD40"/>
    <property type="match status" value="6"/>
</dbReference>
<dbReference type="Gene3D" id="3.40.50.1820">
    <property type="entry name" value="alpha/beta hydrolase"/>
    <property type="match status" value="1"/>
</dbReference>
<dbReference type="Proteomes" id="UP000275078">
    <property type="component" value="Unassembled WGS sequence"/>
</dbReference>
<dbReference type="PANTHER" id="PTHR10039:SF16">
    <property type="entry name" value="GPI INOSITOL-DEACYLASE"/>
    <property type="match status" value="1"/>
</dbReference>
<reference evidence="5 6" key="1">
    <citation type="journal article" date="2018" name="Nat. Ecol. Evol.">
        <title>Pezizomycetes genomes reveal the molecular basis of ectomycorrhizal truffle lifestyle.</title>
        <authorList>
            <person name="Murat C."/>
            <person name="Payen T."/>
            <person name="Noel B."/>
            <person name="Kuo A."/>
            <person name="Morin E."/>
            <person name="Chen J."/>
            <person name="Kohler A."/>
            <person name="Krizsan K."/>
            <person name="Balestrini R."/>
            <person name="Da Silva C."/>
            <person name="Montanini B."/>
            <person name="Hainaut M."/>
            <person name="Levati E."/>
            <person name="Barry K.W."/>
            <person name="Belfiori B."/>
            <person name="Cichocki N."/>
            <person name="Clum A."/>
            <person name="Dockter R.B."/>
            <person name="Fauchery L."/>
            <person name="Guy J."/>
            <person name="Iotti M."/>
            <person name="Le Tacon F."/>
            <person name="Lindquist E.A."/>
            <person name="Lipzen A."/>
            <person name="Malagnac F."/>
            <person name="Mello A."/>
            <person name="Molinier V."/>
            <person name="Miyauchi S."/>
            <person name="Poulain J."/>
            <person name="Riccioni C."/>
            <person name="Rubini A."/>
            <person name="Sitrit Y."/>
            <person name="Splivallo R."/>
            <person name="Traeger S."/>
            <person name="Wang M."/>
            <person name="Zifcakova L."/>
            <person name="Wipf D."/>
            <person name="Zambonelli A."/>
            <person name="Paolocci F."/>
            <person name="Nowrousian M."/>
            <person name="Ottonello S."/>
            <person name="Baldrian P."/>
            <person name="Spatafora J.W."/>
            <person name="Henrissat B."/>
            <person name="Nagy L.G."/>
            <person name="Aury J.M."/>
            <person name="Wincker P."/>
            <person name="Grigoriev I.V."/>
            <person name="Bonfante P."/>
            <person name="Martin F.M."/>
        </authorList>
    </citation>
    <scope>NUCLEOTIDE SEQUENCE [LARGE SCALE GENOMIC DNA]</scope>
    <source>
        <strain evidence="5 6">RN42</strain>
    </source>
</reference>
<dbReference type="SUPFAM" id="SSF53474">
    <property type="entry name" value="alpha/beta-Hydrolases"/>
    <property type="match status" value="1"/>
</dbReference>
<dbReference type="PROSITE" id="PS50082">
    <property type="entry name" value="WD_REPEATS_2"/>
    <property type="match status" value="1"/>
</dbReference>
<dbReference type="Pfam" id="PF00400">
    <property type="entry name" value="WD40"/>
    <property type="match status" value="2"/>
</dbReference>
<proteinExistence type="predicted"/>
<dbReference type="InterPro" id="IPR027417">
    <property type="entry name" value="P-loop_NTPase"/>
</dbReference>
<evidence type="ECO:0000313" key="5">
    <source>
        <dbReference type="EMBL" id="RPA81635.1"/>
    </source>
</evidence>
<dbReference type="InterPro" id="IPR001680">
    <property type="entry name" value="WD40_rpt"/>
</dbReference>
<evidence type="ECO:0000256" key="1">
    <source>
        <dbReference type="ARBA" id="ARBA00022737"/>
    </source>
</evidence>
<keyword evidence="6" id="KW-1185">Reference proteome</keyword>
<protein>
    <submittedName>
        <fullName evidence="5">Uncharacterized protein</fullName>
    </submittedName>
</protein>
<organism evidence="5 6">
    <name type="scientific">Ascobolus immersus RN42</name>
    <dbReference type="NCBI Taxonomy" id="1160509"/>
    <lineage>
        <taxon>Eukaryota</taxon>
        <taxon>Fungi</taxon>
        <taxon>Dikarya</taxon>
        <taxon>Ascomycota</taxon>
        <taxon>Pezizomycotina</taxon>
        <taxon>Pezizomycetes</taxon>
        <taxon>Pezizales</taxon>
        <taxon>Ascobolaceae</taxon>
        <taxon>Ascobolus</taxon>
    </lineage>
</organism>
<evidence type="ECO:0000259" key="3">
    <source>
        <dbReference type="Pfam" id="PF22939"/>
    </source>
</evidence>
<dbReference type="InterPro" id="IPR054471">
    <property type="entry name" value="GPIID_WHD"/>
</dbReference>
<feature type="domain" description="Nephrocystin 3-like N-terminal" evidence="4">
    <location>
        <begin position="346"/>
        <end position="504"/>
    </location>
</feature>
<dbReference type="Pfam" id="PF22939">
    <property type="entry name" value="WHD_GPIID"/>
    <property type="match status" value="1"/>
</dbReference>
<evidence type="ECO:0000313" key="6">
    <source>
        <dbReference type="Proteomes" id="UP000275078"/>
    </source>
</evidence>
<keyword evidence="1" id="KW-0677">Repeat</keyword>
<feature type="domain" description="GPI inositol-deacylase winged helix" evidence="3">
    <location>
        <begin position="613"/>
        <end position="694"/>
    </location>
</feature>
<evidence type="ECO:0000256" key="2">
    <source>
        <dbReference type="PROSITE-ProRule" id="PRU00221"/>
    </source>
</evidence>
<dbReference type="OrthoDB" id="194358at2759"/>
<keyword evidence="2" id="KW-0853">WD repeat</keyword>
<dbReference type="Gene3D" id="2.130.10.10">
    <property type="entry name" value="YVTN repeat-like/Quinoprotein amine dehydrogenase"/>
    <property type="match status" value="2"/>
</dbReference>
<dbReference type="Gene3D" id="3.40.50.300">
    <property type="entry name" value="P-loop containing nucleotide triphosphate hydrolases"/>
    <property type="match status" value="1"/>
</dbReference>
<name>A0A3N4I6B7_ASCIM</name>
<dbReference type="EMBL" id="ML119678">
    <property type="protein sequence ID" value="RPA81635.1"/>
    <property type="molecule type" value="Genomic_DNA"/>
</dbReference>
<sequence>MTLPGRRPTENTVAAGPRSDSFALSDMSTVAKNQQNPYGLTCVYDPLDLTEVDIIFVHGLGGGSFRTWSPGSDPVRFWPNRLLPVDIPQARLHTFGYNADFTSPRTANSQSVLDFAKQLLERMRVYSVPYFGEFPIIFVVHSMGGLIAKKALLLAQQELRLASIDGRFKRMVSNVTGILFLGTPHRGSDSAQLLENLLQLTLGSKAFIGDLKKGSQMLQAINEEFRFIADSYRLYSFYELRLTPMPGKFKSLVIVPQDSAVMGYRNERSIGVEADHHTICKFESRESGNYTLLRDVLLELIRNRQNDLDEDAGVPERSLISDRASGFTMLPLQDLSVVASDLLDDSCTWVLQKEYYTRWLESGMSCILWLHGLPGTGKTTLSTFLIDHLRSVQGSCDYYIFRSSNKSGRKVSAALLSIASQVSFRFQSIRATIAGLIATLKSDSADENTIWQKLFKNCIFRMKFNYPLYWVMDALDEAEKPELLLRFLADLPSKSAIKIFLTSRTGNEAVERAIHRVKKVNLIEGEITTEDTEGDISKFISTVLVDIYGDEGPKIQILARKLLEMSRGSFLWVTLALEKVREIGHTFEDADAALNEVPAEMDEMYRGAQQRIMNLDERQKRLAVRMLSFASLALRPLSLSEFTEFITAEPEFKNVINIEHSLKRLCWGFLFVDREKSVQWIHPTAREFLRRPNLDVFSIEREEFATKMASICLDFLYMALELDFKDPNGLDRKVVTLQQHALASYALESWSEHVRQSRVEQETVIDKLLVFFEQRSLVLVAVLFRMKRVPAVFEMTNNIHKFTKRYRSSNSSNSVIHGSTITSVDCWATDLARITTKFGKHIRLMPSALFCIIPKLCPEESMVRKAAPATKMSIIRTADADWNECISRFRPPNKLQISAITCNASYLALASVDGEICIFNPRSLHEVRRLGLQGDGKEVKFLELCDFESTLIATTSTGAYVWDLKSGTLIERCNLPEKTEILGVFPGLTRQGAHVVTIEGLLGLWKWPSSEMDTTGALNFLQHTDELGRSSVNNGAPLKVCISSDRRNLAVAYRGEKVQIWDLEGNYICSRVIRGDGRPTSGWGTPKAEDTASCFDFKPQTKQLIIGYQDGSLISWDPVTETAIQSKKQAEAVTLQCSPDGNFVVTGDFNGNLKIWTTDSLDLVQYIATRGDPIDFVCFEPSGLRFFDVRDTHCTAWEPESLVRARRMNDDDTSAGPPTIDVTEAPESSTSSTYSITALAVQAEHSLIAFATDTEQADVYLVNMLAMDGKAFRIASHGEGLEVYSLAWSEGGDFVVSADDSCTIIISETPPSDDRSSSERQKWILKAETRVLQALYDQRRGLVIGVTSVGYEIWDFHDGRDTFENLRATKVVQWAAGKGLWSLCPYTREKVAGGPFGAFRDILVLKKGEITLLPIDAVQKEPTFDGVVSSLDVNIGIHYPFPELPTVIKSVYGSFQGRSYMILEGYTESTGNSDILVLEAIVDTHSSDSTTVNWHFKKSFPNVESLIGCYRFSIIFLDKDMWICSIPLGFVDQRNFVRHFFIPSDWIDANAEQVYDITTVGDVVFTGKGEPVIVRGALEKVV</sequence>
<dbReference type="InterPro" id="IPR029058">
    <property type="entry name" value="AB_hydrolase_fold"/>
</dbReference>
<dbReference type="InterPro" id="IPR015943">
    <property type="entry name" value="WD40/YVTN_repeat-like_dom_sf"/>
</dbReference>
<dbReference type="PANTHER" id="PTHR10039">
    <property type="entry name" value="AMELOGENIN"/>
    <property type="match status" value="1"/>
</dbReference>